<keyword evidence="3" id="KW-1185">Reference proteome</keyword>
<comment type="caution">
    <text evidence="2">The sequence shown here is derived from an EMBL/GenBank/DDBJ whole genome shotgun (WGS) entry which is preliminary data.</text>
</comment>
<evidence type="ECO:0000256" key="1">
    <source>
        <dbReference type="SAM" id="SignalP"/>
    </source>
</evidence>
<organism evidence="2 3">
    <name type="scientific">Enterospora canceri</name>
    <dbReference type="NCBI Taxonomy" id="1081671"/>
    <lineage>
        <taxon>Eukaryota</taxon>
        <taxon>Fungi</taxon>
        <taxon>Fungi incertae sedis</taxon>
        <taxon>Microsporidia</taxon>
        <taxon>Enterocytozoonidae</taxon>
        <taxon>Enterospora</taxon>
    </lineage>
</organism>
<feature type="chain" id="PRO_5012237333" description="Secreted protein" evidence="1">
    <location>
        <begin position="19"/>
        <end position="79"/>
    </location>
</feature>
<name>A0A1Y1S5B5_9MICR</name>
<dbReference type="EMBL" id="LWDP01000064">
    <property type="protein sequence ID" value="ORD93602.1"/>
    <property type="molecule type" value="Genomic_DNA"/>
</dbReference>
<evidence type="ECO:0000313" key="3">
    <source>
        <dbReference type="Proteomes" id="UP000192639"/>
    </source>
</evidence>
<protein>
    <recommendedName>
        <fullName evidence="4">Secreted protein</fullName>
    </recommendedName>
</protein>
<dbReference type="VEuPathDB" id="MicrosporidiaDB:ECANGB1_2715"/>
<feature type="signal peptide" evidence="1">
    <location>
        <begin position="1"/>
        <end position="18"/>
    </location>
</feature>
<gene>
    <name evidence="2" type="ORF">ECANGB1_2715</name>
</gene>
<dbReference type="AlphaFoldDB" id="A0A1Y1S5B5"/>
<keyword evidence="1" id="KW-0732">Signal</keyword>
<dbReference type="Proteomes" id="UP000192639">
    <property type="component" value="Unassembled WGS sequence"/>
</dbReference>
<sequence length="79" mass="8832">MFLSLNVLGLSLLNTIIWELLHRNLLIPYVTPARNEQLRKTIMHNANFSLHACTCSSDSSPANLRTKMSGIKNVIILAV</sequence>
<evidence type="ECO:0008006" key="4">
    <source>
        <dbReference type="Google" id="ProtNLM"/>
    </source>
</evidence>
<proteinExistence type="predicted"/>
<accession>A0A1Y1S5B5</accession>
<evidence type="ECO:0000313" key="2">
    <source>
        <dbReference type="EMBL" id="ORD93602.1"/>
    </source>
</evidence>
<reference evidence="2 3" key="1">
    <citation type="journal article" date="2017" name="Environ. Microbiol.">
        <title>Decay of the glycolytic pathway and adaptation to intranuclear parasitism within Enterocytozoonidae microsporidia.</title>
        <authorList>
            <person name="Wiredu Boakye D."/>
            <person name="Jaroenlak P."/>
            <person name="Prachumwat A."/>
            <person name="Williams T.A."/>
            <person name="Bateman K.S."/>
            <person name="Itsathitphaisarn O."/>
            <person name="Sritunyalucksana K."/>
            <person name="Paszkiewicz K.H."/>
            <person name="Moore K.A."/>
            <person name="Stentiford G.D."/>
            <person name="Williams B.A."/>
        </authorList>
    </citation>
    <scope>NUCLEOTIDE SEQUENCE [LARGE SCALE GENOMIC DNA]</scope>
    <source>
        <strain evidence="2 3">GB1</strain>
    </source>
</reference>